<feature type="domain" description="Malic enzyme NAD-binding" evidence="3">
    <location>
        <begin position="171"/>
        <end position="392"/>
    </location>
</feature>
<dbReference type="InterPro" id="IPR046346">
    <property type="entry name" value="Aminoacid_DH-like_N_sf"/>
</dbReference>
<accession>A0ABT9AY81</accession>
<dbReference type="PIRSF" id="PIRSF000106">
    <property type="entry name" value="ME"/>
    <property type="match status" value="1"/>
</dbReference>
<dbReference type="InterPro" id="IPR037062">
    <property type="entry name" value="Malic_N_dom_sf"/>
</dbReference>
<dbReference type="SUPFAM" id="SSF51735">
    <property type="entry name" value="NAD(P)-binding Rossmann-fold domains"/>
    <property type="match status" value="1"/>
</dbReference>
<dbReference type="PANTHER" id="PTHR43237">
    <property type="entry name" value="NADP-DEPENDENT MALIC ENZYME"/>
    <property type="match status" value="1"/>
</dbReference>
<name>A0ABT9AY81_9ACTN</name>
<evidence type="ECO:0000256" key="2">
    <source>
        <dbReference type="ARBA" id="ARBA00023002"/>
    </source>
</evidence>
<dbReference type="EMBL" id="JAUQTA010000001">
    <property type="protein sequence ID" value="MDO7867352.1"/>
    <property type="molecule type" value="Genomic_DNA"/>
</dbReference>
<organism evidence="5 6">
    <name type="scientific">Nocardioides jiangxiensis</name>
    <dbReference type="NCBI Taxonomy" id="3064524"/>
    <lineage>
        <taxon>Bacteria</taxon>
        <taxon>Bacillati</taxon>
        <taxon>Actinomycetota</taxon>
        <taxon>Actinomycetes</taxon>
        <taxon>Propionibacteriales</taxon>
        <taxon>Nocardioidaceae</taxon>
        <taxon>Nocardioides</taxon>
    </lineage>
</organism>
<dbReference type="Gene3D" id="3.40.50.10380">
    <property type="entry name" value="Malic enzyme, N-terminal domain"/>
    <property type="match status" value="1"/>
</dbReference>
<evidence type="ECO:0000259" key="3">
    <source>
        <dbReference type="SMART" id="SM00919"/>
    </source>
</evidence>
<feature type="domain" description="Malic enzyme N-terminal" evidence="4">
    <location>
        <begin position="26"/>
        <end position="159"/>
    </location>
</feature>
<dbReference type="Proteomes" id="UP001233314">
    <property type="component" value="Unassembled WGS sequence"/>
</dbReference>
<dbReference type="Gene3D" id="3.40.50.720">
    <property type="entry name" value="NAD(P)-binding Rossmann-like Domain"/>
    <property type="match status" value="1"/>
</dbReference>
<keyword evidence="2" id="KW-0560">Oxidoreductase</keyword>
<sequence length="399" mass="41461">MSELESTVQSEGHPLAGDPVFDLHVGGKMAIRSSVELAGADELSLAYTPGVARVCTAIAENPELTQHYTWVPNTVAVVTDGTAVLGLGDIGPAAAMPVMEGKAILFKQFGGVDGIPICLDTTDTEEIIETVVRMAPSFGGINLEDISAPRCFEIEDRLKERLDIPVFHDDQHGTAVVALAALKNALKLTGRKPEETRVVISGAGAAGVAIAKILIVAGITDIAVTDRRGVVSSDRSDLTPVKRALAEITADRNGRKGTLADAMDGADVYLGVSGGTVPEEVVASMADDAIIFAMANPTPEVHPDVAHKYARVVATGRSDFPNQINNVLAFPGIFRGAFDVRATAITEGMKLAAADALAALVGDALAEDMVIPGPFDPRVGPAVSSAVAEAARRDGVARA</sequence>
<dbReference type="InterPro" id="IPR012302">
    <property type="entry name" value="Malic_NAD-bd"/>
</dbReference>
<comment type="similarity">
    <text evidence="1">Belongs to the malic enzymes family.</text>
</comment>
<keyword evidence="6" id="KW-1185">Reference proteome</keyword>
<evidence type="ECO:0000256" key="1">
    <source>
        <dbReference type="ARBA" id="ARBA00008785"/>
    </source>
</evidence>
<protein>
    <submittedName>
        <fullName evidence="5">NADP-dependent malic enzyme</fullName>
    </submittedName>
</protein>
<dbReference type="RefSeq" id="WP_305026756.1">
    <property type="nucleotide sequence ID" value="NZ_JAUQTA010000001.1"/>
</dbReference>
<comment type="caution">
    <text evidence="5">The sequence shown here is derived from an EMBL/GenBank/DDBJ whole genome shotgun (WGS) entry which is preliminary data.</text>
</comment>
<dbReference type="SMART" id="SM00919">
    <property type="entry name" value="Malic_M"/>
    <property type="match status" value="1"/>
</dbReference>
<dbReference type="InterPro" id="IPR012301">
    <property type="entry name" value="Malic_N_dom"/>
</dbReference>
<dbReference type="SUPFAM" id="SSF53223">
    <property type="entry name" value="Aminoacid dehydrogenase-like, N-terminal domain"/>
    <property type="match status" value="1"/>
</dbReference>
<dbReference type="PANTHER" id="PTHR43237:SF4">
    <property type="entry name" value="NADP-DEPENDENT MALIC ENZYME"/>
    <property type="match status" value="1"/>
</dbReference>
<evidence type="ECO:0000313" key="6">
    <source>
        <dbReference type="Proteomes" id="UP001233314"/>
    </source>
</evidence>
<evidence type="ECO:0000313" key="5">
    <source>
        <dbReference type="EMBL" id="MDO7867352.1"/>
    </source>
</evidence>
<dbReference type="SMART" id="SM01274">
    <property type="entry name" value="malic"/>
    <property type="match status" value="1"/>
</dbReference>
<dbReference type="InterPro" id="IPR036291">
    <property type="entry name" value="NAD(P)-bd_dom_sf"/>
</dbReference>
<dbReference type="InterPro" id="IPR001891">
    <property type="entry name" value="Malic_OxRdtase"/>
</dbReference>
<dbReference type="Pfam" id="PF00390">
    <property type="entry name" value="malic"/>
    <property type="match status" value="1"/>
</dbReference>
<dbReference type="InterPro" id="IPR051674">
    <property type="entry name" value="Malate_Decarboxylase"/>
</dbReference>
<reference evidence="5 6" key="1">
    <citation type="submission" date="2023-07" db="EMBL/GenBank/DDBJ databases">
        <title>Nocardioides sp. nov WY-20 isolated from soil.</title>
        <authorList>
            <person name="Liu B."/>
            <person name="Wan Y."/>
        </authorList>
    </citation>
    <scope>NUCLEOTIDE SEQUENCE [LARGE SCALE GENOMIC DNA]</scope>
    <source>
        <strain evidence="5 6">WY-20</strain>
    </source>
</reference>
<evidence type="ECO:0000259" key="4">
    <source>
        <dbReference type="SMART" id="SM01274"/>
    </source>
</evidence>
<gene>
    <name evidence="5" type="ORF">Q5722_03125</name>
</gene>
<proteinExistence type="inferred from homology"/>
<dbReference type="Pfam" id="PF03949">
    <property type="entry name" value="Malic_M"/>
    <property type="match status" value="1"/>
</dbReference>